<dbReference type="EMBL" id="WUBS01000007">
    <property type="protein sequence ID" value="NDL63403.1"/>
    <property type="molecule type" value="Genomic_DNA"/>
</dbReference>
<feature type="domain" description="Cupin type-2" evidence="1">
    <location>
        <begin position="41"/>
        <end position="106"/>
    </location>
</feature>
<dbReference type="InterPro" id="IPR011051">
    <property type="entry name" value="RmlC_Cupin_sf"/>
</dbReference>
<dbReference type="Proteomes" id="UP000461443">
    <property type="component" value="Unassembled WGS sequence"/>
</dbReference>
<name>A0A845SEL0_9GAMM</name>
<dbReference type="InterPro" id="IPR014710">
    <property type="entry name" value="RmlC-like_jellyroll"/>
</dbReference>
<organism evidence="2 3">
    <name type="scientific">Acerihabitans arboris</name>
    <dbReference type="NCBI Taxonomy" id="2691583"/>
    <lineage>
        <taxon>Bacteria</taxon>
        <taxon>Pseudomonadati</taxon>
        <taxon>Pseudomonadota</taxon>
        <taxon>Gammaproteobacteria</taxon>
        <taxon>Enterobacterales</taxon>
        <taxon>Pectobacteriaceae</taxon>
        <taxon>Acerihabitans</taxon>
    </lineage>
</organism>
<dbReference type="Gene3D" id="2.60.120.10">
    <property type="entry name" value="Jelly Rolls"/>
    <property type="match status" value="1"/>
</dbReference>
<dbReference type="Pfam" id="PF07883">
    <property type="entry name" value="Cupin_2"/>
    <property type="match status" value="1"/>
</dbReference>
<accession>A0A845SEL0</accession>
<proteinExistence type="predicted"/>
<dbReference type="CDD" id="cd02230">
    <property type="entry name" value="cupin_HP0902-like"/>
    <property type="match status" value="1"/>
</dbReference>
<dbReference type="SUPFAM" id="SSF51182">
    <property type="entry name" value="RmlC-like cupins"/>
    <property type="match status" value="1"/>
</dbReference>
<reference evidence="2 3" key="2">
    <citation type="submission" date="2020-02" db="EMBL/GenBank/DDBJ databases">
        <title>The new genus of Enterobacteriales.</title>
        <authorList>
            <person name="Kim I.S."/>
        </authorList>
    </citation>
    <scope>NUCLEOTIDE SEQUENCE [LARGE SCALE GENOMIC DNA]</scope>
    <source>
        <strain evidence="2 3">SAP-6</strain>
    </source>
</reference>
<comment type="caution">
    <text evidence="2">The sequence shown here is derived from an EMBL/GenBank/DDBJ whole genome shotgun (WGS) entry which is preliminary data.</text>
</comment>
<dbReference type="PANTHER" id="PTHR37694">
    <property type="entry name" value="SLR8022 PROTEIN"/>
    <property type="match status" value="1"/>
</dbReference>
<keyword evidence="3" id="KW-1185">Reference proteome</keyword>
<dbReference type="InterPro" id="IPR013096">
    <property type="entry name" value="Cupin_2"/>
</dbReference>
<dbReference type="PANTHER" id="PTHR37694:SF1">
    <property type="entry name" value="SLR8022 PROTEIN"/>
    <property type="match status" value="1"/>
</dbReference>
<sequence length="115" mass="11932">MTTPNIAASQAHDLHNLITPTEQGIASRVLARASGGNITLFAFDAGQGLSEHAAPFDALVMVLAGRLTLIIDGQAVDALPGNIVRMPANIPHAVEAPEAARMMLIMLRELPGSAG</sequence>
<evidence type="ECO:0000313" key="2">
    <source>
        <dbReference type="EMBL" id="NDL63403.1"/>
    </source>
</evidence>
<dbReference type="AlphaFoldDB" id="A0A845SEL0"/>
<gene>
    <name evidence="2" type="ORF">GRH90_11680</name>
</gene>
<reference evidence="2 3" key="1">
    <citation type="submission" date="2019-12" db="EMBL/GenBank/DDBJ databases">
        <authorList>
            <person name="Lee S.D."/>
        </authorList>
    </citation>
    <scope>NUCLEOTIDE SEQUENCE [LARGE SCALE GENOMIC DNA]</scope>
    <source>
        <strain evidence="2 3">SAP-6</strain>
    </source>
</reference>
<evidence type="ECO:0000259" key="1">
    <source>
        <dbReference type="Pfam" id="PF07883"/>
    </source>
</evidence>
<protein>
    <submittedName>
        <fullName evidence="2">Cupin domain-containing protein</fullName>
    </submittedName>
</protein>
<evidence type="ECO:0000313" key="3">
    <source>
        <dbReference type="Proteomes" id="UP000461443"/>
    </source>
</evidence>
<dbReference type="RefSeq" id="WP_162366120.1">
    <property type="nucleotide sequence ID" value="NZ_WUBS01000007.1"/>
</dbReference>